<name>X8DEU0_MYCXE</name>
<dbReference type="GO" id="GO:0003678">
    <property type="term" value="F:DNA helicase activity"/>
    <property type="evidence" value="ECO:0007669"/>
    <property type="project" value="UniProtKB-EC"/>
</dbReference>
<dbReference type="AlphaFoldDB" id="X8DEU0"/>
<dbReference type="InterPro" id="IPR012340">
    <property type="entry name" value="NA-bd_OB-fold"/>
</dbReference>
<gene>
    <name evidence="2" type="ORF">I553_3366</name>
</gene>
<comment type="caution">
    <text evidence="2">The sequence shown here is derived from an EMBL/GenBank/DDBJ whole genome shotgun (WGS) entry which is preliminary data.</text>
</comment>
<proteinExistence type="predicted"/>
<dbReference type="EMBL" id="JAOB01000021">
    <property type="protein sequence ID" value="EUA66010.1"/>
    <property type="molecule type" value="Genomic_DNA"/>
</dbReference>
<keyword evidence="2" id="KW-0378">Hydrolase</keyword>
<dbReference type="EC" id="3.6.4.12" evidence="2"/>
<sequence>MVALTDRLDYVLGAKSADPLDEAFGIRTVQDLLRHYPRTYVEGAAVRGVGDERPPAASTSRSSTPSPARCRAR</sequence>
<evidence type="ECO:0000256" key="1">
    <source>
        <dbReference type="SAM" id="MobiDB-lite"/>
    </source>
</evidence>
<keyword evidence="2" id="KW-0547">Nucleotide-binding</keyword>
<accession>X8DEU0</accession>
<protein>
    <submittedName>
        <fullName evidence="2">ATP-dependent DNA helicase recG domain protein</fullName>
        <ecNumber evidence="2">3.6.4.12</ecNumber>
    </submittedName>
</protein>
<feature type="region of interest" description="Disordered" evidence="1">
    <location>
        <begin position="46"/>
        <end position="73"/>
    </location>
</feature>
<organism evidence="2">
    <name type="scientific">Mycobacterium xenopi 4042</name>
    <dbReference type="NCBI Taxonomy" id="1299334"/>
    <lineage>
        <taxon>Bacteria</taxon>
        <taxon>Bacillati</taxon>
        <taxon>Actinomycetota</taxon>
        <taxon>Actinomycetes</taxon>
        <taxon>Mycobacteriales</taxon>
        <taxon>Mycobacteriaceae</taxon>
        <taxon>Mycobacterium</taxon>
    </lineage>
</organism>
<dbReference type="SUPFAM" id="SSF50249">
    <property type="entry name" value="Nucleic acid-binding proteins"/>
    <property type="match status" value="1"/>
</dbReference>
<keyword evidence="2" id="KW-0067">ATP-binding</keyword>
<evidence type="ECO:0000313" key="2">
    <source>
        <dbReference type="EMBL" id="EUA66010.1"/>
    </source>
</evidence>
<keyword evidence="2" id="KW-0347">Helicase</keyword>
<dbReference type="GO" id="GO:0016787">
    <property type="term" value="F:hydrolase activity"/>
    <property type="evidence" value="ECO:0007669"/>
    <property type="project" value="UniProtKB-KW"/>
</dbReference>
<feature type="compositionally biased region" description="Low complexity" evidence="1">
    <location>
        <begin position="55"/>
        <end position="73"/>
    </location>
</feature>
<dbReference type="PATRIC" id="fig|1299334.3.peg.2031"/>
<reference evidence="2" key="1">
    <citation type="submission" date="2014-01" db="EMBL/GenBank/DDBJ databases">
        <authorList>
            <person name="Brown-Elliot B."/>
            <person name="Wallace R."/>
            <person name="Lenaerts A."/>
            <person name="Ordway D."/>
            <person name="DeGroote M.A."/>
            <person name="Parker T."/>
            <person name="Sizemore C."/>
            <person name="Tallon L.J."/>
            <person name="Sadzewicz L.K."/>
            <person name="Sengamalay N."/>
            <person name="Fraser C.M."/>
            <person name="Hine E."/>
            <person name="Shefchek K.A."/>
            <person name="Das S.P."/>
            <person name="Tettelin H."/>
        </authorList>
    </citation>
    <scope>NUCLEOTIDE SEQUENCE [LARGE SCALE GENOMIC DNA]</scope>
    <source>
        <strain evidence="2">4042</strain>
    </source>
</reference>